<keyword evidence="1 2" id="KW-0238">DNA-binding</keyword>
<dbReference type="AlphaFoldDB" id="A0A7X2LV92"/>
<evidence type="ECO:0000313" key="5">
    <source>
        <dbReference type="Proteomes" id="UP000446768"/>
    </source>
</evidence>
<reference evidence="4 5" key="1">
    <citation type="submission" date="2019-11" db="EMBL/GenBank/DDBJ databases">
        <title>Novel species isolated from a subtropical stream in China.</title>
        <authorList>
            <person name="Lu H."/>
        </authorList>
    </citation>
    <scope>NUCLEOTIDE SEQUENCE [LARGE SCALE GENOMIC DNA]</scope>
    <source>
        <strain evidence="4 5">FT92W</strain>
    </source>
</reference>
<dbReference type="GO" id="GO:0006355">
    <property type="term" value="P:regulation of DNA-templated transcription"/>
    <property type="evidence" value="ECO:0007669"/>
    <property type="project" value="InterPro"/>
</dbReference>
<dbReference type="InterPro" id="IPR011990">
    <property type="entry name" value="TPR-like_helical_dom_sf"/>
</dbReference>
<keyword evidence="5" id="KW-1185">Reference proteome</keyword>
<dbReference type="EMBL" id="WKJJ01000016">
    <property type="protein sequence ID" value="MRV74748.1"/>
    <property type="molecule type" value="Genomic_DNA"/>
</dbReference>
<evidence type="ECO:0000259" key="3">
    <source>
        <dbReference type="PROSITE" id="PS51755"/>
    </source>
</evidence>
<dbReference type="InterPro" id="IPR049052">
    <property type="entry name" value="nSTAND1"/>
</dbReference>
<evidence type="ECO:0000256" key="1">
    <source>
        <dbReference type="ARBA" id="ARBA00023125"/>
    </source>
</evidence>
<dbReference type="InterPro" id="IPR016032">
    <property type="entry name" value="Sig_transdc_resp-reg_C-effctor"/>
</dbReference>
<dbReference type="Proteomes" id="UP000446768">
    <property type="component" value="Unassembled WGS sequence"/>
</dbReference>
<organism evidence="4 5">
    <name type="scientific">Pseudoduganella rivuli</name>
    <dbReference type="NCBI Taxonomy" id="2666085"/>
    <lineage>
        <taxon>Bacteria</taxon>
        <taxon>Pseudomonadati</taxon>
        <taxon>Pseudomonadota</taxon>
        <taxon>Betaproteobacteria</taxon>
        <taxon>Burkholderiales</taxon>
        <taxon>Oxalobacteraceae</taxon>
        <taxon>Telluria group</taxon>
        <taxon>Pseudoduganella</taxon>
    </lineage>
</organism>
<protein>
    <submittedName>
        <fullName evidence="4">Transcriptional regulator</fullName>
    </submittedName>
</protein>
<feature type="domain" description="OmpR/PhoB-type" evidence="3">
    <location>
        <begin position="3"/>
        <end position="101"/>
    </location>
</feature>
<dbReference type="PANTHER" id="PTHR47691">
    <property type="entry name" value="REGULATOR-RELATED"/>
    <property type="match status" value="1"/>
</dbReference>
<name>A0A7X2LV92_9BURK</name>
<comment type="caution">
    <text evidence="4">The sequence shown here is derived from an EMBL/GenBank/DDBJ whole genome shotgun (WGS) entry which is preliminary data.</text>
</comment>
<dbReference type="SMART" id="SM00862">
    <property type="entry name" value="Trans_reg_C"/>
    <property type="match status" value="1"/>
</dbReference>
<dbReference type="SUPFAM" id="SSF46894">
    <property type="entry name" value="C-terminal effector domain of the bipartite response regulators"/>
    <property type="match status" value="1"/>
</dbReference>
<feature type="DNA-binding region" description="OmpR/PhoB-type" evidence="2">
    <location>
        <begin position="3"/>
        <end position="101"/>
    </location>
</feature>
<dbReference type="InterPro" id="IPR036388">
    <property type="entry name" value="WH-like_DNA-bd_sf"/>
</dbReference>
<dbReference type="GO" id="GO:0000160">
    <property type="term" value="P:phosphorelay signal transduction system"/>
    <property type="evidence" value="ECO:0007669"/>
    <property type="project" value="InterPro"/>
</dbReference>
<gene>
    <name evidence="4" type="ORF">GJ700_23835</name>
</gene>
<dbReference type="Pfam" id="PF00486">
    <property type="entry name" value="Trans_reg_C"/>
    <property type="match status" value="1"/>
</dbReference>
<evidence type="ECO:0000313" key="4">
    <source>
        <dbReference type="EMBL" id="MRV74748.1"/>
    </source>
</evidence>
<sequence length="1084" mass="119539">MSDNGFRFGDWQIDPDSNTLRNEGATATVEPKAMDVLRYLCRHPGAVIPPEELLQACWGNAELGDNPIHKAITQLRRALGDSASEPRYIETVRKRGYRAIAPVIATEDALEGSWQQGSPFRGLESFQESHAAIFFGRMQATAQLRELVLKQASDGCAMALVLGPSGSGKTSLVRAGLLPGLMASRTGSGEPVALACTLYMDCADLADGNLFQALAAVLMDAEVGGKLLFAGENAEGLGRWLESSDAQAIAGRLAEASGRIKIGLFVDRLEAIFRAPGVTDEIRARFIAVLEHLALSKAVLVMLACRNDFYPEVIALPALMALKSRGGHFDLNPPDGAEIAQMVRMPAKAAGLKFEVDPATGAALDDVLCDAARASPDTLPLLQYCLNELYRQRGEDGTLGFDKFRLLGGIEGAIAVRAEQVVAGVSANQAAALPIVLSLIVDVAEEQGAVTARRAAWAGLPNTEAQELVQSLVEARLFVSELSGNVPSFGMAHEALLRRWPRVSEWIEQHRHALQLRTRISHDADKWASAGKPRDLLLPGGIRVKQASRLLEITGFSLSSLEREYINNSQDRAKFSERLRIIAFALIGTLAVLASVLGFTALRSQKTADLRRSEAENLMTYMLGDFVEKLRPLGKLDLLDNISARALPYLSDNNALDTSHIGLLQRAKSLQIIAEVKRSQGHMEEAITALAAGRNILQRMDKPDIKDRDLVKNLGANAFWLGQTYLDRSDFDKAEQYFLDYKKYSDRFSKLEPDDVEGWIEQSYAYTNLGSIALKRGDLHSASSSFFAASELKLRAFSKHPNNLKYSADLANSHSFLASTKVKLGELREGMTLFQQEEKILRQLLAKTEDAKITYRLAGSISRQAELLSALGKPLESHARLIEAEHLLKNLVLLDPSNRYWQLYMYSLQLKIFESETENIEYKNNLDRINKLHEKVSALGKLDPKRTEVHDLTAKLLWAKGLVYLKNNNRNESLTAIDQSIEILEGLHKNDSRNQSIIISLANATLALSEFERISGQTSNSQTTCKRAQELLLPLSQGAADYRVLAPLIRAYRCTGEISKISEHLRTLQRIEYRDPQIITPPPA</sequence>
<dbReference type="InterPro" id="IPR027417">
    <property type="entry name" value="P-loop_NTPase"/>
</dbReference>
<dbReference type="InterPro" id="IPR001867">
    <property type="entry name" value="OmpR/PhoB-type_DNA-bd"/>
</dbReference>
<dbReference type="Gene3D" id="1.10.10.10">
    <property type="entry name" value="Winged helix-like DNA-binding domain superfamily/Winged helix DNA-binding domain"/>
    <property type="match status" value="1"/>
</dbReference>
<dbReference type="PROSITE" id="PS51755">
    <property type="entry name" value="OMPR_PHOB"/>
    <property type="match status" value="1"/>
</dbReference>
<dbReference type="SUPFAM" id="SSF52540">
    <property type="entry name" value="P-loop containing nucleoside triphosphate hydrolases"/>
    <property type="match status" value="1"/>
</dbReference>
<dbReference type="RefSeq" id="WP_154378625.1">
    <property type="nucleotide sequence ID" value="NZ_WKJJ01000016.1"/>
</dbReference>
<dbReference type="GO" id="GO:0003677">
    <property type="term" value="F:DNA binding"/>
    <property type="evidence" value="ECO:0007669"/>
    <property type="project" value="UniProtKB-UniRule"/>
</dbReference>
<evidence type="ECO:0000256" key="2">
    <source>
        <dbReference type="PROSITE-ProRule" id="PRU01091"/>
    </source>
</evidence>
<proteinExistence type="predicted"/>
<dbReference type="CDD" id="cd00383">
    <property type="entry name" value="trans_reg_C"/>
    <property type="match status" value="1"/>
</dbReference>
<accession>A0A7X2LV92</accession>
<dbReference type="SUPFAM" id="SSF48452">
    <property type="entry name" value="TPR-like"/>
    <property type="match status" value="1"/>
</dbReference>
<dbReference type="Pfam" id="PF20703">
    <property type="entry name" value="nSTAND1"/>
    <property type="match status" value="1"/>
</dbReference>
<dbReference type="Gene3D" id="1.25.40.10">
    <property type="entry name" value="Tetratricopeptide repeat domain"/>
    <property type="match status" value="2"/>
</dbReference>
<dbReference type="PANTHER" id="PTHR47691:SF3">
    <property type="entry name" value="HTH-TYPE TRANSCRIPTIONAL REGULATOR RV0890C-RELATED"/>
    <property type="match status" value="1"/>
</dbReference>